<name>A0ABY3YJP6_9FLAO</name>
<protein>
    <submittedName>
        <fullName evidence="2">HEPN domain-containing protein</fullName>
    </submittedName>
</protein>
<organism evidence="2 3">
    <name type="scientific">Zhouia spongiae</name>
    <dbReference type="NCBI Taxonomy" id="2202721"/>
    <lineage>
        <taxon>Bacteria</taxon>
        <taxon>Pseudomonadati</taxon>
        <taxon>Bacteroidota</taxon>
        <taxon>Flavobacteriia</taxon>
        <taxon>Flavobacteriales</taxon>
        <taxon>Flavobacteriaceae</taxon>
        <taxon>Zhouia</taxon>
    </lineage>
</organism>
<dbReference type="Pfam" id="PF05168">
    <property type="entry name" value="HEPN"/>
    <property type="match status" value="1"/>
</dbReference>
<dbReference type="EMBL" id="CP094326">
    <property type="protein sequence ID" value="UNY97871.1"/>
    <property type="molecule type" value="Genomic_DNA"/>
</dbReference>
<feature type="domain" description="HEPN" evidence="1">
    <location>
        <begin position="127"/>
        <end position="247"/>
    </location>
</feature>
<gene>
    <name evidence="2" type="ORF">MQE36_12340</name>
</gene>
<accession>A0ABY3YJP6</accession>
<reference evidence="2 3" key="1">
    <citation type="journal article" date="2018" name="Int. J. Syst. Evol. Microbiol.">
        <title>Zhouia spongiae sp. nov., isolated from a marine sponge.</title>
        <authorList>
            <person name="Zhuang L."/>
            <person name="Lin B."/>
            <person name="Qin F."/>
            <person name="Luo L."/>
        </authorList>
    </citation>
    <scope>NUCLEOTIDE SEQUENCE [LARGE SCALE GENOMIC DNA]</scope>
    <source>
        <strain evidence="2 3">HN-Y44</strain>
    </source>
</reference>
<proteinExistence type="predicted"/>
<dbReference type="PROSITE" id="PS50910">
    <property type="entry name" value="HEPN"/>
    <property type="match status" value="1"/>
</dbReference>
<dbReference type="SMART" id="SM00748">
    <property type="entry name" value="HEPN"/>
    <property type="match status" value="1"/>
</dbReference>
<keyword evidence="3" id="KW-1185">Reference proteome</keyword>
<sequence>MKTSVKQTINKVTSLLEVKYIYRSTTRTGEHDKSLYIIILKGNCTSLTLELSTMAAKIFQEESDVLYRIFSFEYACQQVSAQNLFFIDRCSPSSLIYKSPDAEGELINLTIDDKVITNIRAGFKRECDKINSFMDGAIFFLKKENYPQAAFMLHQCIELWYRYASLFIMGKERKSHSIKELQTYIRIFVPELGILFHTEIEEERHLLKQLDEAYVNARYGNNYHINRDQIIKIKEKTNAVKKKVVQLFEERCEACEEFFAPQRTFLKESSKLPTDETDQPDSLMNESKIFATLKAYIGEHYYLLKQDRRRKERYHLHIQTKGYLDTSFMISSLLKVCFLALDTEYMPNHIVQDSGYNVKEVLGYVLQMIPHEEMDFLDKVRELLTATEAKENTD</sequence>
<evidence type="ECO:0000313" key="3">
    <source>
        <dbReference type="Proteomes" id="UP000829476"/>
    </source>
</evidence>
<dbReference type="InterPro" id="IPR007842">
    <property type="entry name" value="HEPN_dom"/>
</dbReference>
<dbReference type="RefSeq" id="WP_242936282.1">
    <property type="nucleotide sequence ID" value="NZ_CP094326.1"/>
</dbReference>
<dbReference type="Proteomes" id="UP000829476">
    <property type="component" value="Chromosome"/>
</dbReference>
<evidence type="ECO:0000259" key="1">
    <source>
        <dbReference type="PROSITE" id="PS50910"/>
    </source>
</evidence>
<dbReference type="Gene3D" id="1.20.120.330">
    <property type="entry name" value="Nucleotidyltransferases domain 2"/>
    <property type="match status" value="1"/>
</dbReference>
<evidence type="ECO:0000313" key="2">
    <source>
        <dbReference type="EMBL" id="UNY97871.1"/>
    </source>
</evidence>
<dbReference type="SUPFAM" id="SSF81593">
    <property type="entry name" value="Nucleotidyltransferase substrate binding subunit/domain"/>
    <property type="match status" value="1"/>
</dbReference>